<evidence type="ECO:0000256" key="5">
    <source>
        <dbReference type="ARBA" id="ARBA00023136"/>
    </source>
</evidence>
<evidence type="ECO:0000313" key="11">
    <source>
        <dbReference type="EMBL" id="CAI8046145.1"/>
    </source>
</evidence>
<name>A0AA35TD69_GEOBA</name>
<dbReference type="InterPro" id="IPR017978">
    <property type="entry name" value="GPCR_3_C"/>
</dbReference>
<feature type="transmembrane region" description="Helical" evidence="9">
    <location>
        <begin position="379"/>
        <end position="400"/>
    </location>
</feature>
<organism evidence="11 12">
    <name type="scientific">Geodia barretti</name>
    <name type="common">Barrett's horny sponge</name>
    <dbReference type="NCBI Taxonomy" id="519541"/>
    <lineage>
        <taxon>Eukaryota</taxon>
        <taxon>Metazoa</taxon>
        <taxon>Porifera</taxon>
        <taxon>Demospongiae</taxon>
        <taxon>Heteroscleromorpha</taxon>
        <taxon>Tetractinellida</taxon>
        <taxon>Astrophorina</taxon>
        <taxon>Geodiidae</taxon>
        <taxon>Geodia</taxon>
    </lineage>
</organism>
<evidence type="ECO:0000256" key="1">
    <source>
        <dbReference type="ARBA" id="ARBA00004141"/>
    </source>
</evidence>
<keyword evidence="8" id="KW-0807">Transducer</keyword>
<reference evidence="11" key="1">
    <citation type="submission" date="2023-03" db="EMBL/GenBank/DDBJ databases">
        <authorList>
            <person name="Steffen K."/>
            <person name="Cardenas P."/>
        </authorList>
    </citation>
    <scope>NUCLEOTIDE SEQUENCE</scope>
</reference>
<keyword evidence="2 9" id="KW-0812">Transmembrane</keyword>
<keyword evidence="5 9" id="KW-0472">Membrane</keyword>
<dbReference type="GO" id="GO:0038039">
    <property type="term" value="C:G protein-coupled receptor heterodimeric complex"/>
    <property type="evidence" value="ECO:0007669"/>
    <property type="project" value="TreeGrafter"/>
</dbReference>
<feature type="domain" description="G-protein coupled receptors family 3 profile" evidence="10">
    <location>
        <begin position="235"/>
        <end position="438"/>
    </location>
</feature>
<evidence type="ECO:0000256" key="4">
    <source>
        <dbReference type="ARBA" id="ARBA00023040"/>
    </source>
</evidence>
<comment type="caution">
    <text evidence="11">The sequence shown here is derived from an EMBL/GenBank/DDBJ whole genome shotgun (WGS) entry which is preliminary data.</text>
</comment>
<evidence type="ECO:0000313" key="12">
    <source>
        <dbReference type="Proteomes" id="UP001174909"/>
    </source>
</evidence>
<keyword evidence="4" id="KW-0297">G-protein coupled receptor</keyword>
<feature type="transmembrane region" description="Helical" evidence="9">
    <location>
        <begin position="274"/>
        <end position="297"/>
    </location>
</feature>
<dbReference type="GO" id="GO:0007214">
    <property type="term" value="P:gamma-aminobutyric acid signaling pathway"/>
    <property type="evidence" value="ECO:0007669"/>
    <property type="project" value="TreeGrafter"/>
</dbReference>
<feature type="transmembrane region" description="Helical" evidence="9">
    <location>
        <begin position="406"/>
        <end position="428"/>
    </location>
</feature>
<dbReference type="Pfam" id="PF00003">
    <property type="entry name" value="7tm_3"/>
    <property type="match status" value="1"/>
</dbReference>
<dbReference type="PANTHER" id="PTHR10519">
    <property type="entry name" value="GABA-B RECEPTOR"/>
    <property type="match status" value="1"/>
</dbReference>
<feature type="transmembrane region" description="Helical" evidence="9">
    <location>
        <begin position="202"/>
        <end position="223"/>
    </location>
</feature>
<evidence type="ECO:0000256" key="9">
    <source>
        <dbReference type="SAM" id="Phobius"/>
    </source>
</evidence>
<dbReference type="GO" id="GO:0004965">
    <property type="term" value="F:G protein-coupled GABA receptor activity"/>
    <property type="evidence" value="ECO:0007669"/>
    <property type="project" value="InterPro"/>
</dbReference>
<dbReference type="EMBL" id="CASHTH010003538">
    <property type="protein sequence ID" value="CAI8046145.1"/>
    <property type="molecule type" value="Genomic_DNA"/>
</dbReference>
<feature type="transmembrane region" description="Helical" evidence="9">
    <location>
        <begin position="164"/>
        <end position="190"/>
    </location>
</feature>
<dbReference type="InterPro" id="IPR002455">
    <property type="entry name" value="GPCR3_GABA-B"/>
</dbReference>
<evidence type="ECO:0000256" key="3">
    <source>
        <dbReference type="ARBA" id="ARBA00022989"/>
    </source>
</evidence>
<keyword evidence="7" id="KW-0325">Glycoprotein</keyword>
<dbReference type="CDD" id="cd15047">
    <property type="entry name" value="7tmC_GABA-B-like"/>
    <property type="match status" value="1"/>
</dbReference>
<dbReference type="PANTHER" id="PTHR10519:SF20">
    <property type="entry name" value="G-PROTEIN COUPLED RECEPTOR 156-RELATED"/>
    <property type="match status" value="1"/>
</dbReference>
<dbReference type="SUPFAM" id="SSF53822">
    <property type="entry name" value="Periplasmic binding protein-like I"/>
    <property type="match status" value="1"/>
</dbReference>
<dbReference type="Proteomes" id="UP001174909">
    <property type="component" value="Unassembled WGS sequence"/>
</dbReference>
<proteinExistence type="predicted"/>
<dbReference type="Gene3D" id="3.40.50.2300">
    <property type="match status" value="1"/>
</dbReference>
<keyword evidence="6 11" id="KW-0675">Receptor</keyword>
<dbReference type="PROSITE" id="PS50259">
    <property type="entry name" value="G_PROTEIN_RECEP_F3_4"/>
    <property type="match status" value="1"/>
</dbReference>
<evidence type="ECO:0000256" key="7">
    <source>
        <dbReference type="ARBA" id="ARBA00023180"/>
    </source>
</evidence>
<feature type="transmembrane region" description="Helical" evidence="9">
    <location>
        <begin position="229"/>
        <end position="253"/>
    </location>
</feature>
<evidence type="ECO:0000256" key="6">
    <source>
        <dbReference type="ARBA" id="ARBA00023170"/>
    </source>
</evidence>
<sequence>MYIERAALTGYSPNIAITGAFDAVWSLGVALNITEGMRLGNETTDNCNASELAGELVPLNEFDYTNTLMGCVVRNNLQSLSFSGVTGPVTYGADGTIVYTRIRLSQARYVEGQEGLQRVRFGYLGKDSNFSLRFADGQNEAILYPDGAPPDGTPLVIIHTYHHWLVGLFDLLAFSGVMFAIVCSFFNFAFRNRRVIRLTSPTLNHIIIGGALLMYVSVIIEFIPSTKEAIIKAQCILHIWVYIIGYLLVYGIILAKMWRVYQIFQNPTTKKKNVLTTCNLLWAVGGITGIGVLLITADTIAQLLTSPELVSDAEDPSGTTDSDIRETHMIWRCYKSASPPMFVQLLIYAYLILLQMVGIVLAFQTRKVRINVLNDAKSVAMLIYISSIVLVVIGLVKFFARSYINISAAIFSSGILILATFFLALIFIPKMVNLYQDPTGDKVFSASMTAQSRNSEDQQRHELAAKLPNLTDPEKIEIPNARVQSLEEKMILKNRRIRELESSNS</sequence>
<comment type="subcellular location">
    <subcellularLocation>
        <location evidence="1">Membrane</location>
        <topology evidence="1">Multi-pass membrane protein</topology>
    </subcellularLocation>
</comment>
<gene>
    <name evidence="11" type="ORF">GBAR_LOCUS25507</name>
</gene>
<feature type="transmembrane region" description="Helical" evidence="9">
    <location>
        <begin position="341"/>
        <end position="363"/>
    </location>
</feature>
<accession>A0AA35TD69</accession>
<evidence type="ECO:0000256" key="8">
    <source>
        <dbReference type="ARBA" id="ARBA00023224"/>
    </source>
</evidence>
<evidence type="ECO:0000259" key="10">
    <source>
        <dbReference type="PROSITE" id="PS50259"/>
    </source>
</evidence>
<dbReference type="AlphaFoldDB" id="A0AA35TD69"/>
<dbReference type="PRINTS" id="PR01176">
    <property type="entry name" value="GABABRECEPTR"/>
</dbReference>
<keyword evidence="3 9" id="KW-1133">Transmembrane helix</keyword>
<evidence type="ECO:0000256" key="2">
    <source>
        <dbReference type="ARBA" id="ARBA00022692"/>
    </source>
</evidence>
<protein>
    <submittedName>
        <fullName evidence="11">Gamma-aminobutyric acid type B receptor subunit 2</fullName>
    </submittedName>
</protein>
<dbReference type="InterPro" id="IPR028082">
    <property type="entry name" value="Peripla_BP_I"/>
</dbReference>
<keyword evidence="12" id="KW-1185">Reference proteome</keyword>